<dbReference type="PANTHER" id="PTHR47359:SF3">
    <property type="entry name" value="NLP_P60 DOMAIN-CONTAINING PROTEIN-RELATED"/>
    <property type="match status" value="1"/>
</dbReference>
<evidence type="ECO:0000256" key="3">
    <source>
        <dbReference type="ARBA" id="ARBA00022729"/>
    </source>
</evidence>
<evidence type="ECO:0000256" key="4">
    <source>
        <dbReference type="ARBA" id="ARBA00022801"/>
    </source>
</evidence>
<evidence type="ECO:0000313" key="9">
    <source>
        <dbReference type="EMBL" id="QTU83861.1"/>
    </source>
</evidence>
<dbReference type="RefSeq" id="WP_165058865.1">
    <property type="nucleotide sequence ID" value="NZ_CP072829.1"/>
</dbReference>
<keyword evidence="2" id="KW-0645">Protease</keyword>
<dbReference type="Pfam" id="PF00877">
    <property type="entry name" value="NLPC_P60"/>
    <property type="match status" value="1"/>
</dbReference>
<dbReference type="PROSITE" id="PS51318">
    <property type="entry name" value="TAT"/>
    <property type="match status" value="1"/>
</dbReference>
<keyword evidence="10" id="KW-1185">Reference proteome</keyword>
<evidence type="ECO:0000259" key="7">
    <source>
        <dbReference type="PROSITE" id="PS51935"/>
    </source>
</evidence>
<comment type="similarity">
    <text evidence="1">Belongs to the peptidase C40 family.</text>
</comment>
<evidence type="ECO:0000313" key="11">
    <source>
        <dbReference type="Proteomes" id="UP000671910"/>
    </source>
</evidence>
<dbReference type="KEGG" id="ebz:J7S26_05650"/>
<dbReference type="Proteomes" id="UP000671910">
    <property type="component" value="Chromosome"/>
</dbReference>
<dbReference type="Proteomes" id="UP000636394">
    <property type="component" value="Unassembled WGS sequence"/>
</dbReference>
<dbReference type="Gene3D" id="3.90.1720.10">
    <property type="entry name" value="endopeptidase domain like (from Nostoc punctiforme)"/>
    <property type="match status" value="1"/>
</dbReference>
<dbReference type="InterPro" id="IPR057309">
    <property type="entry name" value="PcsB_CC"/>
</dbReference>
<reference evidence="8 10" key="1">
    <citation type="submission" date="2019-11" db="EMBL/GenBank/DDBJ databases">
        <title>Eggerthellaceae novel genus isolated from the rectal contents of marmort.</title>
        <authorList>
            <person name="Zhang G."/>
        </authorList>
    </citation>
    <scope>NUCLEOTIDE SEQUENCE [LARGE SCALE GENOMIC DNA]</scope>
    <source>
        <strain evidence="10">zg-886</strain>
        <strain evidence="8">Zg-886</strain>
    </source>
</reference>
<dbReference type="AlphaFoldDB" id="A0A9E6MPF5"/>
<evidence type="ECO:0000256" key="5">
    <source>
        <dbReference type="ARBA" id="ARBA00022807"/>
    </source>
</evidence>
<protein>
    <submittedName>
        <fullName evidence="9">C40 family peptidase</fullName>
    </submittedName>
    <submittedName>
        <fullName evidence="8">Hydrolase Nlp/P60</fullName>
    </submittedName>
</protein>
<feature type="coiled-coil region" evidence="6">
    <location>
        <begin position="36"/>
        <end position="98"/>
    </location>
</feature>
<dbReference type="Gene3D" id="6.10.250.3150">
    <property type="match status" value="1"/>
</dbReference>
<keyword evidence="3" id="KW-0732">Signal</keyword>
<dbReference type="InterPro" id="IPR000064">
    <property type="entry name" value="NLP_P60_dom"/>
</dbReference>
<dbReference type="PROSITE" id="PS51935">
    <property type="entry name" value="NLPC_P60"/>
    <property type="match status" value="1"/>
</dbReference>
<dbReference type="InterPro" id="IPR051794">
    <property type="entry name" value="PG_Endopeptidase_C40"/>
</dbReference>
<dbReference type="InterPro" id="IPR038765">
    <property type="entry name" value="Papain-like_cys_pep_sf"/>
</dbReference>
<evidence type="ECO:0000256" key="2">
    <source>
        <dbReference type="ARBA" id="ARBA00022670"/>
    </source>
</evidence>
<evidence type="ECO:0000256" key="6">
    <source>
        <dbReference type="SAM" id="Coils"/>
    </source>
</evidence>
<evidence type="ECO:0000256" key="1">
    <source>
        <dbReference type="ARBA" id="ARBA00007074"/>
    </source>
</evidence>
<dbReference type="PANTHER" id="PTHR47359">
    <property type="entry name" value="PEPTIDOGLYCAN DL-ENDOPEPTIDASE CWLO"/>
    <property type="match status" value="1"/>
</dbReference>
<dbReference type="SUPFAM" id="SSF54001">
    <property type="entry name" value="Cysteine proteinases"/>
    <property type="match status" value="1"/>
</dbReference>
<feature type="coiled-coil region" evidence="6">
    <location>
        <begin position="145"/>
        <end position="241"/>
    </location>
</feature>
<evidence type="ECO:0000313" key="8">
    <source>
        <dbReference type="EMBL" id="NHM13985.1"/>
    </source>
</evidence>
<keyword evidence="4 8" id="KW-0378">Hydrolase</keyword>
<feature type="domain" description="NlpC/P60" evidence="7">
    <location>
        <begin position="302"/>
        <end position="417"/>
    </location>
</feature>
<reference evidence="9" key="2">
    <citation type="submission" date="2021-04" db="EMBL/GenBank/DDBJ databases">
        <title>Novel species in family Eggerthellaceae.</title>
        <authorList>
            <person name="Zhang G."/>
        </authorList>
    </citation>
    <scope>NUCLEOTIDE SEQUENCE</scope>
    <source>
        <strain evidence="9">Zg-886</strain>
    </source>
</reference>
<keyword evidence="6" id="KW-0175">Coiled coil</keyword>
<dbReference type="GO" id="GO:0006508">
    <property type="term" value="P:proteolysis"/>
    <property type="evidence" value="ECO:0007669"/>
    <property type="project" value="UniProtKB-KW"/>
</dbReference>
<accession>A0A9E6MPF5</accession>
<organism evidence="9 11">
    <name type="scientific">Xiamenia xianingshaonis</name>
    <dbReference type="NCBI Taxonomy" id="2682776"/>
    <lineage>
        <taxon>Bacteria</taxon>
        <taxon>Bacillati</taxon>
        <taxon>Actinomycetota</taxon>
        <taxon>Coriobacteriia</taxon>
        <taxon>Eggerthellales</taxon>
        <taxon>Eggerthellaceae</taxon>
        <taxon>Xiamenia</taxon>
    </lineage>
</organism>
<sequence length="417" mass="44402">MSEHLIGLSRRAFIGGAFGITAASLLIPGTAFAETAAEKQAEADAVRNQLIGLQADLETAADDYYRALDEQEAAQAAMEQEQVKIDNTNQRIEVLQSQLSDRARSMYRSGATSLIDFVLGAATFEEFTSNWKLLTSMNDSDAEMVDQTKTAREELEAAKAEYANQEQIAADRAAEAQAIQEDVQAKIDNATVLVSQLDAEAQRLLEEEQAAAAAAAAAQAAAEAEARRQAEQAAAAAAAAQAPLQETATETVTQEVVQEDGTVTYEEVEVPVEGDSTDASGGAQTGADAPVVYPVEQAPVVAGDNSAVVGFAMGRIGCPYVWGAEGPDAFDCSGLVTWAYRQIGMNLPHQSEAQYSSARNVVSVSEARPGDVLWRYGHVGIACSYGGEHYVHAPTFGAYVRDTDPLSWSQFTNALQF</sequence>
<dbReference type="InterPro" id="IPR006311">
    <property type="entry name" value="TAT_signal"/>
</dbReference>
<name>A0A9E6MPF5_9ACTN</name>
<dbReference type="GO" id="GO:0008234">
    <property type="term" value="F:cysteine-type peptidase activity"/>
    <property type="evidence" value="ECO:0007669"/>
    <property type="project" value="UniProtKB-KW"/>
</dbReference>
<dbReference type="EMBL" id="CP072829">
    <property type="protein sequence ID" value="QTU83861.1"/>
    <property type="molecule type" value="Genomic_DNA"/>
</dbReference>
<proteinExistence type="inferred from homology"/>
<keyword evidence="5" id="KW-0788">Thiol protease</keyword>
<gene>
    <name evidence="8" type="ORF">GMI68_04275</name>
    <name evidence="9" type="ORF">J7S26_05650</name>
</gene>
<dbReference type="Pfam" id="PF24568">
    <property type="entry name" value="CC_PcsB"/>
    <property type="match status" value="1"/>
</dbReference>
<dbReference type="EMBL" id="WPCR01000005">
    <property type="protein sequence ID" value="NHM13985.1"/>
    <property type="molecule type" value="Genomic_DNA"/>
</dbReference>
<evidence type="ECO:0000313" key="10">
    <source>
        <dbReference type="Proteomes" id="UP000636394"/>
    </source>
</evidence>